<dbReference type="GO" id="GO:0006801">
    <property type="term" value="P:superoxide metabolic process"/>
    <property type="evidence" value="ECO:0007669"/>
    <property type="project" value="InterPro"/>
</dbReference>
<dbReference type="AlphaFoldDB" id="A0A6C0C292"/>
<dbReference type="GO" id="GO:0005507">
    <property type="term" value="F:copper ion binding"/>
    <property type="evidence" value="ECO:0007669"/>
    <property type="project" value="InterPro"/>
</dbReference>
<dbReference type="Gene3D" id="2.60.40.200">
    <property type="entry name" value="Superoxide dismutase, copper/zinc binding domain"/>
    <property type="match status" value="1"/>
</dbReference>
<feature type="domain" description="Superoxide dismutase copper/zinc binding" evidence="1">
    <location>
        <begin position="35"/>
        <end position="168"/>
    </location>
</feature>
<evidence type="ECO:0000313" key="2">
    <source>
        <dbReference type="EMBL" id="QHS98201.1"/>
    </source>
</evidence>
<evidence type="ECO:0000259" key="1">
    <source>
        <dbReference type="Pfam" id="PF00080"/>
    </source>
</evidence>
<protein>
    <recommendedName>
        <fullName evidence="1">Superoxide dismutase copper/zinc binding domain-containing protein</fullName>
    </recommendedName>
</protein>
<dbReference type="PROSITE" id="PS00332">
    <property type="entry name" value="SOD_CU_ZN_2"/>
    <property type="match status" value="1"/>
</dbReference>
<dbReference type="CDD" id="cd00305">
    <property type="entry name" value="Cu-Zn_Superoxide_Dismutase"/>
    <property type="match status" value="1"/>
</dbReference>
<organism evidence="2">
    <name type="scientific">viral metagenome</name>
    <dbReference type="NCBI Taxonomy" id="1070528"/>
    <lineage>
        <taxon>unclassified sequences</taxon>
        <taxon>metagenomes</taxon>
        <taxon>organismal metagenomes</taxon>
    </lineage>
</organism>
<sequence length="172" mass="18737">MTTKKHSLIKKNVSCKNTSVLNKAICVLAENNNNVSGTIEFIQYKNNLKIIYEVYGLSNGKHGFHIHAYGDLTESCSSTCGHFNPHNSQHGGLHSKHRHAGDLGNIISKNEVSKGVMYTKSVSLFHNNLNILGRSIVIHDKEDDLGKGGNDESLVTGNAGKRLACGVIGLRK</sequence>
<dbReference type="PANTHER" id="PTHR10003">
    <property type="entry name" value="SUPEROXIDE DISMUTASE CU-ZN -RELATED"/>
    <property type="match status" value="1"/>
</dbReference>
<dbReference type="InterPro" id="IPR018152">
    <property type="entry name" value="SOD_Cu/Zn_BS"/>
</dbReference>
<dbReference type="PRINTS" id="PR00068">
    <property type="entry name" value="CUZNDISMTASE"/>
</dbReference>
<dbReference type="Pfam" id="PF00080">
    <property type="entry name" value="Sod_Cu"/>
    <property type="match status" value="1"/>
</dbReference>
<dbReference type="EMBL" id="MN739312">
    <property type="protein sequence ID" value="QHS98201.1"/>
    <property type="molecule type" value="Genomic_DNA"/>
</dbReference>
<dbReference type="InterPro" id="IPR001424">
    <property type="entry name" value="SOD_Cu_Zn_dom"/>
</dbReference>
<proteinExistence type="predicted"/>
<dbReference type="InterPro" id="IPR036423">
    <property type="entry name" value="SOD-like_Cu/Zn_dom_sf"/>
</dbReference>
<reference evidence="2" key="1">
    <citation type="journal article" date="2020" name="Nature">
        <title>Giant virus diversity and host interactions through global metagenomics.</title>
        <authorList>
            <person name="Schulz F."/>
            <person name="Roux S."/>
            <person name="Paez-Espino D."/>
            <person name="Jungbluth S."/>
            <person name="Walsh D.A."/>
            <person name="Denef V.J."/>
            <person name="McMahon K.D."/>
            <person name="Konstantinidis K.T."/>
            <person name="Eloe-Fadrosh E.A."/>
            <person name="Kyrpides N.C."/>
            <person name="Woyke T."/>
        </authorList>
    </citation>
    <scope>NUCLEOTIDE SEQUENCE</scope>
    <source>
        <strain evidence="2">GVMAG-M-3300020182-84</strain>
    </source>
</reference>
<name>A0A6C0C292_9ZZZZ</name>
<dbReference type="PROSITE" id="PS00087">
    <property type="entry name" value="SOD_CU_ZN_1"/>
    <property type="match status" value="1"/>
</dbReference>
<accession>A0A6C0C292</accession>
<dbReference type="SUPFAM" id="SSF49329">
    <property type="entry name" value="Cu,Zn superoxide dismutase-like"/>
    <property type="match status" value="1"/>
</dbReference>
<dbReference type="InterPro" id="IPR024134">
    <property type="entry name" value="SOD_Cu/Zn_/chaperone"/>
</dbReference>